<dbReference type="OrthoDB" id="1721742at2759"/>
<dbReference type="GeneID" id="111312167"/>
<proteinExistence type="predicted"/>
<gene>
    <name evidence="2" type="primary">LOC111312167</name>
</gene>
<evidence type="ECO:0000313" key="1">
    <source>
        <dbReference type="Proteomes" id="UP000515121"/>
    </source>
</evidence>
<dbReference type="AlphaFoldDB" id="A0A6P6AT40"/>
<accession>A0A6P6AT40</accession>
<protein>
    <submittedName>
        <fullName evidence="2">Uncharacterized protein LOC111312167</fullName>
    </submittedName>
</protein>
<sequence length="91" mass="10053">MRPSLMWNGESRSIDRLGAWTDAGHGDGLSPSFRRAHGDVIVVIMECSTCRLGMPRHPRAPSISLRAPHLAHLETRPKSLTCMRVNGPKNP</sequence>
<dbReference type="KEGG" id="dzi:111312167"/>
<name>A0A6P6AT40_DURZI</name>
<organism evidence="1 2">
    <name type="scientific">Durio zibethinus</name>
    <name type="common">Durian</name>
    <dbReference type="NCBI Taxonomy" id="66656"/>
    <lineage>
        <taxon>Eukaryota</taxon>
        <taxon>Viridiplantae</taxon>
        <taxon>Streptophyta</taxon>
        <taxon>Embryophyta</taxon>
        <taxon>Tracheophyta</taxon>
        <taxon>Spermatophyta</taxon>
        <taxon>Magnoliopsida</taxon>
        <taxon>eudicotyledons</taxon>
        <taxon>Gunneridae</taxon>
        <taxon>Pentapetalae</taxon>
        <taxon>rosids</taxon>
        <taxon>malvids</taxon>
        <taxon>Malvales</taxon>
        <taxon>Malvaceae</taxon>
        <taxon>Helicteroideae</taxon>
        <taxon>Durio</taxon>
    </lineage>
</organism>
<dbReference type="Proteomes" id="UP000515121">
    <property type="component" value="Unplaced"/>
</dbReference>
<evidence type="ECO:0000313" key="2">
    <source>
        <dbReference type="RefSeq" id="XP_022767943.1"/>
    </source>
</evidence>
<dbReference type="RefSeq" id="XP_022767943.1">
    <property type="nucleotide sequence ID" value="XM_022912208.1"/>
</dbReference>
<reference evidence="2" key="1">
    <citation type="submission" date="2025-08" db="UniProtKB">
        <authorList>
            <consortium name="RefSeq"/>
        </authorList>
    </citation>
    <scope>IDENTIFICATION</scope>
    <source>
        <tissue evidence="2">Fruit stalk</tissue>
    </source>
</reference>
<keyword evidence="1" id="KW-1185">Reference proteome</keyword>